<dbReference type="Proteomes" id="UP001385951">
    <property type="component" value="Unassembled WGS sequence"/>
</dbReference>
<name>A0AAW0FQI8_9APHY</name>
<reference evidence="1 2" key="1">
    <citation type="submission" date="2022-09" db="EMBL/GenBank/DDBJ databases">
        <authorList>
            <person name="Palmer J.M."/>
        </authorList>
    </citation>
    <scope>NUCLEOTIDE SEQUENCE [LARGE SCALE GENOMIC DNA]</scope>
    <source>
        <strain evidence="1 2">DSM 7382</strain>
    </source>
</reference>
<protein>
    <submittedName>
        <fullName evidence="1">Uncharacterized protein</fullName>
    </submittedName>
</protein>
<sequence length="57" mass="6145">MVGTQGILAGGLDKLVNDLEGDEFDVWVQKCLEVGQDEVGWMMADHIIGIATQPSTI</sequence>
<organism evidence="1 2">
    <name type="scientific">Cerrena zonata</name>
    <dbReference type="NCBI Taxonomy" id="2478898"/>
    <lineage>
        <taxon>Eukaryota</taxon>
        <taxon>Fungi</taxon>
        <taxon>Dikarya</taxon>
        <taxon>Basidiomycota</taxon>
        <taxon>Agaricomycotina</taxon>
        <taxon>Agaricomycetes</taxon>
        <taxon>Polyporales</taxon>
        <taxon>Cerrenaceae</taxon>
        <taxon>Cerrena</taxon>
    </lineage>
</organism>
<comment type="caution">
    <text evidence="1">The sequence shown here is derived from an EMBL/GenBank/DDBJ whole genome shotgun (WGS) entry which is preliminary data.</text>
</comment>
<gene>
    <name evidence="1" type="ORF">QCA50_013703</name>
</gene>
<proteinExistence type="predicted"/>
<accession>A0AAW0FQI8</accession>
<evidence type="ECO:0000313" key="2">
    <source>
        <dbReference type="Proteomes" id="UP001385951"/>
    </source>
</evidence>
<keyword evidence="2" id="KW-1185">Reference proteome</keyword>
<dbReference type="EMBL" id="JASBNA010000032">
    <property type="protein sequence ID" value="KAK7683031.1"/>
    <property type="molecule type" value="Genomic_DNA"/>
</dbReference>
<evidence type="ECO:0000313" key="1">
    <source>
        <dbReference type="EMBL" id="KAK7683031.1"/>
    </source>
</evidence>
<dbReference type="AlphaFoldDB" id="A0AAW0FQI8"/>